<dbReference type="InterPro" id="IPR059206">
    <property type="entry name" value="Sll1717-like"/>
</dbReference>
<dbReference type="NCBIfam" id="NF047389">
    <property type="entry name" value="ATPase_Sll1717"/>
    <property type="match status" value="1"/>
</dbReference>
<name>A0A327YWG0_9FLAO</name>
<sequence>MNAITALLKTDFGNPDGLYDINLENYFYDNEYWKKIVQEPAYFIIGRKGTGKSAVYNWIKNREVENGMIISNLSFKSFPFQKLLKLSDDDFTRPNQYQSIWKYIILSEFAKQIVLDERNKLLPHYIELYDFVNYKFGKNLKDLHSKITTNTNKTELGLQFRGIGPKTSVEKSVQLGDEIENINEINERLEELVLDNLAETQRPYLIQFDQLDDNYTLYIDNKKYFESLISLFKIIYSLNSTILSYNKNTKIVAYLRSDIYNQFSSHDPDSAKFDYHTYKLNWAIINKNDWANPALLQLMNIRIENSVNELRGKGSFNYIFNKKFILLHENGKNIDPFKYIIHRTFHRPRDLVQFCIKIKEQADILNKLDYHTINAAEKEYSSWLIDELKNEISPIIPATETLFALLRTLGTESFTSEYFKQIYFETGNKNINKSPEALLRYLYELGIISNIQFGKNGAGIYSIIRNEKSKYDPKMKAVIHSGIIKGLYTY</sequence>
<dbReference type="OrthoDB" id="100386at2"/>
<protein>
    <submittedName>
        <fullName evidence="1">Uncharacterized protein</fullName>
    </submittedName>
</protein>
<dbReference type="RefSeq" id="WP_111565593.1">
    <property type="nucleotide sequence ID" value="NZ_QLMI01000001.1"/>
</dbReference>
<evidence type="ECO:0000313" key="2">
    <source>
        <dbReference type="Proteomes" id="UP000249620"/>
    </source>
</evidence>
<comment type="caution">
    <text evidence="1">The sequence shown here is derived from an EMBL/GenBank/DDBJ whole genome shotgun (WGS) entry which is preliminary data.</text>
</comment>
<evidence type="ECO:0000313" key="1">
    <source>
        <dbReference type="EMBL" id="RAK25011.1"/>
    </source>
</evidence>
<proteinExistence type="predicted"/>
<gene>
    <name evidence="1" type="ORF">B0I03_101171</name>
</gene>
<reference evidence="1 2" key="1">
    <citation type="submission" date="2018-06" db="EMBL/GenBank/DDBJ databases">
        <title>Genomic Encyclopedia of Type Strains, Phase III (KMG-III): the genomes of soil and plant-associated and newly described type strains.</title>
        <authorList>
            <person name="Whitman W."/>
        </authorList>
    </citation>
    <scope>NUCLEOTIDE SEQUENCE [LARGE SCALE GENOMIC DNA]</scope>
    <source>
        <strain evidence="1 2">CGMCC 1.12398</strain>
    </source>
</reference>
<organism evidence="1 2">
    <name type="scientific">Flavobacterium aquaticum</name>
    <dbReference type="NCBI Taxonomy" id="1236486"/>
    <lineage>
        <taxon>Bacteria</taxon>
        <taxon>Pseudomonadati</taxon>
        <taxon>Bacteroidota</taxon>
        <taxon>Flavobacteriia</taxon>
        <taxon>Flavobacteriales</taxon>
        <taxon>Flavobacteriaceae</taxon>
        <taxon>Flavobacterium</taxon>
    </lineage>
</organism>
<dbReference type="Proteomes" id="UP000249620">
    <property type="component" value="Unassembled WGS sequence"/>
</dbReference>
<keyword evidence="2" id="KW-1185">Reference proteome</keyword>
<dbReference type="AlphaFoldDB" id="A0A327YWG0"/>
<accession>A0A327YWG0</accession>
<dbReference type="EMBL" id="QLMI01000001">
    <property type="protein sequence ID" value="RAK25011.1"/>
    <property type="molecule type" value="Genomic_DNA"/>
</dbReference>